<accession>A0ABU4K662</accession>
<evidence type="ECO:0000313" key="4">
    <source>
        <dbReference type="Proteomes" id="UP001278571"/>
    </source>
</evidence>
<evidence type="ECO:0000256" key="1">
    <source>
        <dbReference type="SAM" id="Phobius"/>
    </source>
</evidence>
<dbReference type="GO" id="GO:0016757">
    <property type="term" value="F:glycosyltransferase activity"/>
    <property type="evidence" value="ECO:0007669"/>
    <property type="project" value="UniProtKB-KW"/>
</dbReference>
<dbReference type="RefSeq" id="WP_319009650.1">
    <property type="nucleotide sequence ID" value="NZ_JAWJZF010000353.1"/>
</dbReference>
<dbReference type="InterPro" id="IPR029044">
    <property type="entry name" value="Nucleotide-diphossugar_trans"/>
</dbReference>
<reference evidence="3 4" key="1">
    <citation type="submission" date="2023-10" db="EMBL/GenBank/DDBJ databases">
        <authorList>
            <person name="Wang X.X."/>
        </authorList>
    </citation>
    <scope>NUCLEOTIDE SEQUENCE [LARGE SCALE GENOMIC DNA]</scope>
    <source>
        <strain evidence="3 4">NBRC 12816</strain>
    </source>
</reference>
<dbReference type="InterPro" id="IPR001173">
    <property type="entry name" value="Glyco_trans_2-like"/>
</dbReference>
<gene>
    <name evidence="3" type="ORF">R2363_13750</name>
</gene>
<comment type="caution">
    <text evidence="3">The sequence shown here is derived from an EMBL/GenBank/DDBJ whole genome shotgun (WGS) entry which is preliminary data.</text>
</comment>
<dbReference type="PANTHER" id="PTHR43685:SF2">
    <property type="entry name" value="GLYCOSYLTRANSFERASE 2-LIKE DOMAIN-CONTAINING PROTEIN"/>
    <property type="match status" value="1"/>
</dbReference>
<proteinExistence type="predicted"/>
<dbReference type="Pfam" id="PF00535">
    <property type="entry name" value="Glycos_transf_2"/>
    <property type="match status" value="1"/>
</dbReference>
<dbReference type="Gene3D" id="3.90.550.10">
    <property type="entry name" value="Spore Coat Polysaccharide Biosynthesis Protein SpsA, Chain A"/>
    <property type="match status" value="1"/>
</dbReference>
<keyword evidence="4" id="KW-1185">Reference proteome</keyword>
<dbReference type="Proteomes" id="UP001278571">
    <property type="component" value="Unassembled WGS sequence"/>
</dbReference>
<name>A0ABU4K662_9ACTN</name>
<keyword evidence="1" id="KW-1133">Transmembrane helix</keyword>
<evidence type="ECO:0000259" key="2">
    <source>
        <dbReference type="Pfam" id="PF00535"/>
    </source>
</evidence>
<dbReference type="EC" id="2.4.-.-" evidence="3"/>
<feature type="domain" description="Glycosyltransferase 2-like" evidence="2">
    <location>
        <begin position="6"/>
        <end position="117"/>
    </location>
</feature>
<evidence type="ECO:0000313" key="3">
    <source>
        <dbReference type="EMBL" id="MDX2293236.1"/>
    </source>
</evidence>
<feature type="transmembrane region" description="Helical" evidence="1">
    <location>
        <begin position="293"/>
        <end position="317"/>
    </location>
</feature>
<dbReference type="SUPFAM" id="SSF53448">
    <property type="entry name" value="Nucleotide-diphospho-sugar transferases"/>
    <property type="match status" value="1"/>
</dbReference>
<keyword evidence="3" id="KW-0808">Transferase</keyword>
<dbReference type="PANTHER" id="PTHR43685">
    <property type="entry name" value="GLYCOSYLTRANSFERASE"/>
    <property type="match status" value="1"/>
</dbReference>
<keyword evidence="1" id="KW-0812">Transmembrane</keyword>
<protein>
    <submittedName>
        <fullName evidence="3">Glycosyltransferase</fullName>
        <ecNumber evidence="3">2.4.-.-</ecNumber>
    </submittedName>
</protein>
<sequence length="336" mass="35529">MTQTVSVVIPAHNSARTLDACLSSVHAQTHPIHEVIVVDDGSTDATAEIARRHPCTLLGDGVNRGVSAARNAGIAAATGEVLFFLDSDEALTPDSVANALELLRADPACGCVHGVIAPEPLYDDGPVEWYKTLHAHWWRARGAGVVETAFFAQAAVPREVFERLGGFDETLRDSEDLEFSDRLAPHYRIVLTDRVAARHDEEHRLGPLLAETYRRALLLVPALRSARAGGRTNLTANTPASVLTAALLLGSLPPALLLGGALPWLAPAAGLLAFCLANAGLIGFAARRKGPAFAAFFTAVHLACHTALLAGAAVGALRSLRPRAAAGRPRERTAVR</sequence>
<keyword evidence="3" id="KW-0328">Glycosyltransferase</keyword>
<keyword evidence="1" id="KW-0472">Membrane</keyword>
<dbReference type="EMBL" id="JAWJZF010000353">
    <property type="protein sequence ID" value="MDX2293236.1"/>
    <property type="molecule type" value="Genomic_DNA"/>
</dbReference>
<dbReference type="InterPro" id="IPR050834">
    <property type="entry name" value="Glycosyltransf_2"/>
</dbReference>
<organism evidence="3 4">
    <name type="scientific">Streptomyces roseolus</name>
    <dbReference type="NCBI Taxonomy" id="67358"/>
    <lineage>
        <taxon>Bacteria</taxon>
        <taxon>Bacillati</taxon>
        <taxon>Actinomycetota</taxon>
        <taxon>Actinomycetes</taxon>
        <taxon>Kitasatosporales</taxon>
        <taxon>Streptomycetaceae</taxon>
        <taxon>Streptomyces</taxon>
    </lineage>
</organism>
<feature type="transmembrane region" description="Helical" evidence="1">
    <location>
        <begin position="264"/>
        <end position="286"/>
    </location>
</feature>